<dbReference type="RefSeq" id="WP_256537671.1">
    <property type="nucleotide sequence ID" value="NZ_JANHOH010000001.1"/>
</dbReference>
<feature type="signal peptide" evidence="1">
    <location>
        <begin position="1"/>
        <end position="24"/>
    </location>
</feature>
<dbReference type="InterPro" id="IPR008969">
    <property type="entry name" value="CarboxyPept-like_regulatory"/>
</dbReference>
<evidence type="ECO:0000256" key="1">
    <source>
        <dbReference type="SAM" id="SignalP"/>
    </source>
</evidence>
<accession>A0ABT1SYN6</accession>
<organism evidence="2 3">
    <name type="scientific">Mucilaginibacter aquariorum</name>
    <dbReference type="NCBI Taxonomy" id="2967225"/>
    <lineage>
        <taxon>Bacteria</taxon>
        <taxon>Pseudomonadati</taxon>
        <taxon>Bacteroidota</taxon>
        <taxon>Sphingobacteriia</taxon>
        <taxon>Sphingobacteriales</taxon>
        <taxon>Sphingobacteriaceae</taxon>
        <taxon>Mucilaginibacter</taxon>
    </lineage>
</organism>
<feature type="chain" id="PRO_5047175402" evidence="1">
    <location>
        <begin position="25"/>
        <end position="849"/>
    </location>
</feature>
<proteinExistence type="predicted"/>
<evidence type="ECO:0000313" key="3">
    <source>
        <dbReference type="Proteomes" id="UP001204376"/>
    </source>
</evidence>
<keyword evidence="1" id="KW-0732">Signal</keyword>
<gene>
    <name evidence="2" type="ORF">NPE20_05845</name>
</gene>
<evidence type="ECO:0000313" key="2">
    <source>
        <dbReference type="EMBL" id="MCQ6957466.1"/>
    </source>
</evidence>
<dbReference type="Pfam" id="PF13715">
    <property type="entry name" value="CarbopepD_reg_2"/>
    <property type="match status" value="1"/>
</dbReference>
<dbReference type="EMBL" id="JANHOH010000001">
    <property type="protein sequence ID" value="MCQ6957466.1"/>
    <property type="molecule type" value="Genomic_DNA"/>
</dbReference>
<name>A0ABT1SYN6_9SPHI</name>
<dbReference type="Gene3D" id="2.60.40.1120">
    <property type="entry name" value="Carboxypeptidase-like, regulatory domain"/>
    <property type="match status" value="1"/>
</dbReference>
<dbReference type="SUPFAM" id="SSF49464">
    <property type="entry name" value="Carboxypeptidase regulatory domain-like"/>
    <property type="match status" value="1"/>
</dbReference>
<dbReference type="Pfam" id="PF18939">
    <property type="entry name" value="DUF5686"/>
    <property type="match status" value="1"/>
</dbReference>
<dbReference type="Proteomes" id="UP001204376">
    <property type="component" value="Unassembled WGS sequence"/>
</dbReference>
<sequence length="849" mass="97860">MNFKYTYKYIFLVLFLLISVAAWSQTTVVTGKVTDGSNKNGLSYVSVSFVGSTIGATTDANGDYTLRTTQPYTQIKVSYIGYKDATYNVLPGKEQVINIRMIPLSTQLKEVSIKTTKKAKYNNDNPAVALIRKVIENKDKNRPESYPFVEYKEYDKMQFSLSNIADKVKEKRLFRKYKFIFENKDSLSYPGKTLLPIYLKERLSQVYYRKSPEATRTVVLGEKSVDFGPGFDSEGVGQYFKHLYEKVDIYDNSIMLLGRQFLSPIANSAPTFYKFFITDTITLNTGKKLVKLNFTPRNTNDILFEGEIYITLDGNYAVQKAGLEINKNINVNFVRSMHVDQDFELNPDGRYHLSRSNTFADFGITAKRKSGMFGTRTLTLKNYEVNKPHPDTLYKARPELQDEEVKNRPESFWTENRLDTLSTAEAKTYKNIDSLVHMPSFRRTADIINLLFAGFKNFGKFEIGPASTFYSFNPIEGFRLRVGGRTTADFSKRIFFESYGAYGFKDDKWKYLFATTYSLNNKSIYRFPQNYIRASFQRDTKIPGQELAFTQEDNFLLSFKRGKNDKYLYNDSYRIDYIKEYENHFSYTLGFRKLMQTPAGSLYPFINTEGTATFQTLTTSELTAGIRYAPNEQFYQGKLFRAPIINQYPILSLDFTLGVKNLLGGEYGYRKFDFRGDKRFYIAPFGFANVIVEASKTFGQVPYPLLNIHRANQTFAYVLASYNLMNFLEFVSDHSVAVTIDQHFGGFFFNKIPLFKKLKWRETASFKMLYGGLSAQSTPSIHPNLYQFPVDENGVPITYALGKTPYMEGSVGVENIFKFIRVDMVKRFTYLDHPGIADWGIRVKIKFDF</sequence>
<comment type="caution">
    <text evidence="2">The sequence shown here is derived from an EMBL/GenBank/DDBJ whole genome shotgun (WGS) entry which is preliminary data.</text>
</comment>
<keyword evidence="3" id="KW-1185">Reference proteome</keyword>
<dbReference type="InterPro" id="IPR043741">
    <property type="entry name" value="DUF5686"/>
</dbReference>
<reference evidence="2 3" key="1">
    <citation type="submission" date="2022-07" db="EMBL/GenBank/DDBJ databases">
        <title>Mucilaginibacter sp. JC4.</title>
        <authorList>
            <person name="Le V."/>
            <person name="Ko S.-R."/>
            <person name="Ahn C.-Y."/>
            <person name="Oh H.-M."/>
        </authorList>
    </citation>
    <scope>NUCLEOTIDE SEQUENCE [LARGE SCALE GENOMIC DNA]</scope>
    <source>
        <strain evidence="2 3">JC4</strain>
    </source>
</reference>
<protein>
    <submittedName>
        <fullName evidence="2">DUF5686 and carboxypeptidase regulatory-like domain-containing protein</fullName>
    </submittedName>
</protein>